<feature type="compositionally biased region" description="Basic and acidic residues" evidence="1">
    <location>
        <begin position="1"/>
        <end position="13"/>
    </location>
</feature>
<evidence type="ECO:0000313" key="2">
    <source>
        <dbReference type="EMBL" id="CAE0594655.1"/>
    </source>
</evidence>
<accession>A0A7S3TUN0</accession>
<proteinExistence type="predicted"/>
<name>A0A7S3TUN0_EMIHU</name>
<evidence type="ECO:0000256" key="1">
    <source>
        <dbReference type="SAM" id="MobiDB-lite"/>
    </source>
</evidence>
<dbReference type="SUPFAM" id="SSF52151">
    <property type="entry name" value="FabD/lysophospholipase-like"/>
    <property type="match status" value="1"/>
</dbReference>
<protein>
    <recommendedName>
        <fullName evidence="3">PNPLA domain-containing protein</fullName>
    </recommendedName>
</protein>
<reference evidence="2" key="1">
    <citation type="submission" date="2021-01" db="EMBL/GenBank/DDBJ databases">
        <authorList>
            <person name="Corre E."/>
            <person name="Pelletier E."/>
            <person name="Niang G."/>
            <person name="Scheremetjew M."/>
            <person name="Finn R."/>
            <person name="Kale V."/>
            <person name="Holt S."/>
            <person name="Cochrane G."/>
            <person name="Meng A."/>
            <person name="Brown T."/>
            <person name="Cohen L."/>
        </authorList>
    </citation>
    <scope>NUCLEOTIDE SEQUENCE</scope>
    <source>
        <strain evidence="2">379</strain>
    </source>
</reference>
<feature type="region of interest" description="Disordered" evidence="1">
    <location>
        <begin position="1"/>
        <end position="34"/>
    </location>
</feature>
<dbReference type="EMBL" id="HBIR01057250">
    <property type="protein sequence ID" value="CAE0594655.1"/>
    <property type="molecule type" value="Transcribed_RNA"/>
</dbReference>
<dbReference type="AlphaFoldDB" id="A0A7S3TUN0"/>
<gene>
    <name evidence="2" type="ORF">EHUX00137_LOCUS44537</name>
</gene>
<sequence>MARDDASDTDLGRRAARPGRPLSQVEAGGPSPSGGLGIALNGGGLRAPIVASGFLRGLHHIGVLEKASHVSGISGGSIAAAIVSYSPTDLNDLLAMDRLPSPPGSIPDYQNGQGKLGEIGEKALHRVLVGPALKQSAASNLPSLAGSVCCGGVPAAMRTALNEAILAPHGVDGTKPPAAQSDAREGVTATIPGRPEPIISFCMASPEWPDNLSHIERVRRANAATLGRLGINSDGEKYSLEEVVEAARAERAAVAGASAVMFDLGGSSVGTHAGEVSMEVQYCCVLSRQLTVRPGRVRADEFNRDPLTCCSPRALVSSLLGLPEGDGSFTVAHAVAASSDYASINFAHTAPRLSCLVPCWRRFVLNRGLNMPMSVPEPLLERRGPCGGGAGGQTPMAFTDGGQLDTSAVLPLLARGVRRIISMQTGGTPYRTLEQCGGDLTEGVESGLMALFGVFAKGQMREMIVTQAAVFAVETYREMRRQFDACKAEGRPLVALLKGVPVHANPFHGVRGGWAVDLCIWYIDAPRSWLEAVPQTAEVIKPVESEVPIIPAFGLLDNEAVNMVCDLAAWSVISSERAFLSLLEGGADGGEGGTGRAAGPAPEKMDRCR</sequence>
<dbReference type="InterPro" id="IPR016035">
    <property type="entry name" value="Acyl_Trfase/lysoPLipase"/>
</dbReference>
<organism evidence="2">
    <name type="scientific">Emiliania huxleyi</name>
    <name type="common">Coccolithophore</name>
    <name type="synonym">Pontosphaera huxleyi</name>
    <dbReference type="NCBI Taxonomy" id="2903"/>
    <lineage>
        <taxon>Eukaryota</taxon>
        <taxon>Haptista</taxon>
        <taxon>Haptophyta</taxon>
        <taxon>Prymnesiophyceae</taxon>
        <taxon>Isochrysidales</taxon>
        <taxon>Noelaerhabdaceae</taxon>
        <taxon>Emiliania</taxon>
    </lineage>
</organism>
<evidence type="ECO:0008006" key="3">
    <source>
        <dbReference type="Google" id="ProtNLM"/>
    </source>
</evidence>
<dbReference type="Gene3D" id="3.40.1090.10">
    <property type="entry name" value="Cytosolic phospholipase A2 catalytic domain"/>
    <property type="match status" value="1"/>
</dbReference>
<feature type="region of interest" description="Disordered" evidence="1">
    <location>
        <begin position="589"/>
        <end position="609"/>
    </location>
</feature>